<keyword evidence="1" id="KW-0732">Signal</keyword>
<dbReference type="AlphaFoldDB" id="A0A9N9GHD9"/>
<keyword evidence="3" id="KW-1185">Reference proteome</keyword>
<accession>A0A9N9GHD9</accession>
<reference evidence="2" key="1">
    <citation type="submission" date="2021-06" db="EMBL/GenBank/DDBJ databases">
        <authorList>
            <person name="Kallberg Y."/>
            <person name="Tangrot J."/>
            <person name="Rosling A."/>
        </authorList>
    </citation>
    <scope>NUCLEOTIDE SEQUENCE</scope>
    <source>
        <strain evidence="2">BR232B</strain>
    </source>
</reference>
<comment type="caution">
    <text evidence="2">The sequence shown here is derived from an EMBL/GenBank/DDBJ whole genome shotgun (WGS) entry which is preliminary data.</text>
</comment>
<evidence type="ECO:0000313" key="3">
    <source>
        <dbReference type="Proteomes" id="UP000789739"/>
    </source>
</evidence>
<protein>
    <submittedName>
        <fullName evidence="2">298_t:CDS:1</fullName>
    </submittedName>
</protein>
<dbReference type="OrthoDB" id="2396126at2759"/>
<organism evidence="2 3">
    <name type="scientific">Paraglomus brasilianum</name>
    <dbReference type="NCBI Taxonomy" id="144538"/>
    <lineage>
        <taxon>Eukaryota</taxon>
        <taxon>Fungi</taxon>
        <taxon>Fungi incertae sedis</taxon>
        <taxon>Mucoromycota</taxon>
        <taxon>Glomeromycotina</taxon>
        <taxon>Glomeromycetes</taxon>
        <taxon>Paraglomerales</taxon>
        <taxon>Paraglomeraceae</taxon>
        <taxon>Paraglomus</taxon>
    </lineage>
</organism>
<evidence type="ECO:0000256" key="1">
    <source>
        <dbReference type="SAM" id="SignalP"/>
    </source>
</evidence>
<proteinExistence type="predicted"/>
<evidence type="ECO:0000313" key="2">
    <source>
        <dbReference type="EMBL" id="CAG8602083.1"/>
    </source>
</evidence>
<feature type="signal peptide" evidence="1">
    <location>
        <begin position="1"/>
        <end position="19"/>
    </location>
</feature>
<sequence>MKKLAALLVALGSVFMANAYCIYNNASIPVYVEIGSDPFTSFKQTIGPGQNGCCNWQTEGCNPSTNRDEALPMMISSACGCYNQGQVIAGYSCTFFGDNKNCPKDQPTSMNVTCDGFGTDVRTNVLIGC</sequence>
<feature type="chain" id="PRO_5040104971" evidence="1">
    <location>
        <begin position="20"/>
        <end position="129"/>
    </location>
</feature>
<dbReference type="Proteomes" id="UP000789739">
    <property type="component" value="Unassembled WGS sequence"/>
</dbReference>
<name>A0A9N9GHD9_9GLOM</name>
<dbReference type="EMBL" id="CAJVPI010001232">
    <property type="protein sequence ID" value="CAG8602083.1"/>
    <property type="molecule type" value="Genomic_DNA"/>
</dbReference>
<gene>
    <name evidence="2" type="ORF">PBRASI_LOCUS7699</name>
</gene>